<dbReference type="GO" id="GO:0048280">
    <property type="term" value="P:vesicle fusion with Golgi apparatus"/>
    <property type="evidence" value="ECO:0007669"/>
    <property type="project" value="InterPro"/>
</dbReference>
<reference evidence="8 9" key="1">
    <citation type="submission" date="2016-07" db="EMBL/GenBank/DDBJ databases">
        <title>Pervasive Adenine N6-methylation of Active Genes in Fungi.</title>
        <authorList>
            <consortium name="DOE Joint Genome Institute"/>
            <person name="Mondo S.J."/>
            <person name="Dannebaum R.O."/>
            <person name="Kuo R.C."/>
            <person name="Labutti K."/>
            <person name="Haridas S."/>
            <person name="Kuo A."/>
            <person name="Salamov A."/>
            <person name="Ahrendt S.R."/>
            <person name="Lipzen A."/>
            <person name="Sullivan W."/>
            <person name="Andreopoulos W.B."/>
            <person name="Clum A."/>
            <person name="Lindquist E."/>
            <person name="Daum C."/>
            <person name="Ramamoorthy G.K."/>
            <person name="Gryganskyi A."/>
            <person name="Culley D."/>
            <person name="Magnuson J.K."/>
            <person name="James T.Y."/>
            <person name="O'Malley M.A."/>
            <person name="Stajich J.E."/>
            <person name="Spatafora J.W."/>
            <person name="Visel A."/>
            <person name="Grigoriev I.V."/>
        </authorList>
    </citation>
    <scope>NUCLEOTIDE SEQUENCE [LARGE SCALE GENOMIC DNA]</scope>
    <source>
        <strain evidence="8 9">NRRL 1336</strain>
    </source>
</reference>
<dbReference type="Gene3D" id="1.25.10.10">
    <property type="entry name" value="Leucine-rich Repeat Variant"/>
    <property type="match status" value="1"/>
</dbReference>
<dbReference type="GO" id="GO:0048211">
    <property type="term" value="P:Golgi vesicle docking"/>
    <property type="evidence" value="ECO:0007669"/>
    <property type="project" value="TreeGrafter"/>
</dbReference>
<organism evidence="8 9">
    <name type="scientific">Absidia repens</name>
    <dbReference type="NCBI Taxonomy" id="90262"/>
    <lineage>
        <taxon>Eukaryota</taxon>
        <taxon>Fungi</taxon>
        <taxon>Fungi incertae sedis</taxon>
        <taxon>Mucoromycota</taxon>
        <taxon>Mucoromycotina</taxon>
        <taxon>Mucoromycetes</taxon>
        <taxon>Mucorales</taxon>
        <taxon>Cunninghamellaceae</taxon>
        <taxon>Absidia</taxon>
    </lineage>
</organism>
<protein>
    <submittedName>
        <fullName evidence="8">p115 like vesicle tethering protein</fullName>
    </submittedName>
</protein>
<dbReference type="InterPro" id="IPR016024">
    <property type="entry name" value="ARM-type_fold"/>
</dbReference>
<feature type="compositionally biased region" description="Acidic residues" evidence="5">
    <location>
        <begin position="800"/>
        <end position="812"/>
    </location>
</feature>
<keyword evidence="3 4" id="KW-0175">Coiled coil</keyword>
<dbReference type="GO" id="GO:0006886">
    <property type="term" value="P:intracellular protein transport"/>
    <property type="evidence" value="ECO:0007669"/>
    <property type="project" value="InterPro"/>
</dbReference>
<proteinExistence type="predicted"/>
<feature type="domain" description="Vesicle tethering protein Uso1/P115-like head" evidence="6">
    <location>
        <begin position="344"/>
        <end position="667"/>
    </location>
</feature>
<dbReference type="Pfam" id="PF04869">
    <property type="entry name" value="Uso1_p115_head"/>
    <property type="match status" value="1"/>
</dbReference>
<dbReference type="GO" id="GO:0012507">
    <property type="term" value="C:ER to Golgi transport vesicle membrane"/>
    <property type="evidence" value="ECO:0007669"/>
    <property type="project" value="TreeGrafter"/>
</dbReference>
<comment type="subcellular location">
    <subcellularLocation>
        <location evidence="1">Golgi apparatus</location>
    </subcellularLocation>
</comment>
<dbReference type="SUPFAM" id="SSF48371">
    <property type="entry name" value="ARM repeat"/>
    <property type="match status" value="1"/>
</dbReference>
<dbReference type="GO" id="GO:0005783">
    <property type="term" value="C:endoplasmic reticulum"/>
    <property type="evidence" value="ECO:0007669"/>
    <property type="project" value="TreeGrafter"/>
</dbReference>
<comment type="caution">
    <text evidence="8">The sequence shown here is derived from an EMBL/GenBank/DDBJ whole genome shotgun (WGS) entry which is preliminary data.</text>
</comment>
<name>A0A1X2IVV5_9FUNG</name>
<evidence type="ECO:0000256" key="4">
    <source>
        <dbReference type="SAM" id="Coils"/>
    </source>
</evidence>
<evidence type="ECO:0000259" key="6">
    <source>
        <dbReference type="Pfam" id="PF04869"/>
    </source>
</evidence>
<dbReference type="Pfam" id="PF04871">
    <property type="entry name" value="Uso1_p115_C"/>
    <property type="match status" value="1"/>
</dbReference>
<evidence type="ECO:0000256" key="2">
    <source>
        <dbReference type="ARBA" id="ARBA00023034"/>
    </source>
</evidence>
<dbReference type="InterPro" id="IPR011989">
    <property type="entry name" value="ARM-like"/>
</dbReference>
<sequence length="812" mass="90620">MEFFSRGYSALRGERGQLQSPDETIERLADCLETATLLEDRRAAVLSLKGLVRDWPEKVGEKSLPAIIKVLHLDSRDMDITKSLLEILMILCTSEEQDSNNTADRFIDYFLMESSNVTVLLDIFEEYDFYVRFNTIKLLAALLFNRPKRIQECILTSPMGITRLVDLLDDTRDIIRNEGLLLLIDLTKSNTEIQKLVTFQATFEKLLALIEEQEGISGDIVVQDSLVLMQNLLRYNVSDQIYFRETSCIQQIPSLLGFVGDSEGDHIPYSIEDWPSQKVSNTVAVLELVRILAEPDGANTTINQDVMVQSGILLPIIQLGICSNTPPIVRTGALYAIAYAIRDNPTNQDTFIKTMVASPPSLVDGQIDPNLPSALPRPALVSLIAITVTADAQLEYSYSSRAAAAFAVFSCVDGNHDTQLVIASMMKMPPIDIENTDYNDKPCSAGSLLLDAIENWELSICDPYKAWFACAILSHIINNNTQAKQVAGSIQFGDEEHGEEPVSLLHHIVSQLLMSTKSTASNSRIPTAYLCLLCVWLYDSPESVSLFLSESTHVQFLIQEVQSSTNDPIVQGLTAFLLGIIYEFNDDPKSPITRGNLQAILSSRVDILNSHVNRLRDSSAIKNASQYLEIFPEDEYLTSSTKNLPPLLIDVAFAEFFKDVNETMQRSMKRSPSSFKPHILPVGTSDNSRENSEEIEAYKGTIENQANSIKDLEQEIAEMMAKLAAMASSENTTKLLETMAIELDDLKKRNDTLSKVISENKSKFAVLEREQEDLLVLMGDQDMKNQQYKARLRQMGEPVTDSENDDADDGDN</sequence>
<gene>
    <name evidence="8" type="ORF">BCR42DRAFT_404141</name>
</gene>
<dbReference type="GO" id="GO:0000139">
    <property type="term" value="C:Golgi membrane"/>
    <property type="evidence" value="ECO:0007669"/>
    <property type="project" value="InterPro"/>
</dbReference>
<keyword evidence="2" id="KW-0333">Golgi apparatus</keyword>
<feature type="region of interest" description="Disordered" evidence="5">
    <location>
        <begin position="787"/>
        <end position="812"/>
    </location>
</feature>
<dbReference type="STRING" id="90262.A0A1X2IVV5"/>
<feature type="region of interest" description="Disordered" evidence="5">
    <location>
        <begin position="668"/>
        <end position="691"/>
    </location>
</feature>
<feature type="domain" description="Uso1/p115-like vesicle tethering protein C-terminal" evidence="7">
    <location>
        <begin position="694"/>
        <end position="811"/>
    </location>
</feature>
<dbReference type="PANTHER" id="PTHR10013:SF0">
    <property type="entry name" value="GENERAL VESICULAR TRANSPORT FACTOR P115"/>
    <property type="match status" value="1"/>
</dbReference>
<evidence type="ECO:0000313" key="9">
    <source>
        <dbReference type="Proteomes" id="UP000193560"/>
    </source>
</evidence>
<dbReference type="GO" id="GO:0005795">
    <property type="term" value="C:Golgi stack"/>
    <property type="evidence" value="ECO:0007669"/>
    <property type="project" value="TreeGrafter"/>
</dbReference>
<dbReference type="EMBL" id="MCGE01000003">
    <property type="protein sequence ID" value="ORZ23167.1"/>
    <property type="molecule type" value="Genomic_DNA"/>
</dbReference>
<evidence type="ECO:0000313" key="8">
    <source>
        <dbReference type="EMBL" id="ORZ23167.1"/>
    </source>
</evidence>
<accession>A0A1X2IVV5</accession>
<evidence type="ECO:0000259" key="7">
    <source>
        <dbReference type="Pfam" id="PF04871"/>
    </source>
</evidence>
<dbReference type="InterPro" id="IPR006953">
    <property type="entry name" value="Vesicle_Uso1_P115_head"/>
</dbReference>
<dbReference type="GO" id="GO:0006888">
    <property type="term" value="P:endoplasmic reticulum to Golgi vesicle-mediated transport"/>
    <property type="evidence" value="ECO:0007669"/>
    <property type="project" value="TreeGrafter"/>
</dbReference>
<evidence type="ECO:0000256" key="1">
    <source>
        <dbReference type="ARBA" id="ARBA00004555"/>
    </source>
</evidence>
<dbReference type="InterPro" id="IPR006955">
    <property type="entry name" value="Uso1_p115_C"/>
</dbReference>
<dbReference type="OrthoDB" id="198977at2759"/>
<keyword evidence="9" id="KW-1185">Reference proteome</keyword>
<dbReference type="InterPro" id="IPR024095">
    <property type="entry name" value="Vesicle_P115"/>
</dbReference>
<evidence type="ECO:0000256" key="5">
    <source>
        <dbReference type="SAM" id="MobiDB-lite"/>
    </source>
</evidence>
<dbReference type="PANTHER" id="PTHR10013">
    <property type="entry name" value="GENERAL VESICULAR TRANSPORT FACTOR P115"/>
    <property type="match status" value="1"/>
</dbReference>
<evidence type="ECO:0000256" key="3">
    <source>
        <dbReference type="ARBA" id="ARBA00023054"/>
    </source>
</evidence>
<feature type="coiled-coil region" evidence="4">
    <location>
        <begin position="695"/>
        <end position="756"/>
    </location>
</feature>
<dbReference type="Proteomes" id="UP000193560">
    <property type="component" value="Unassembled WGS sequence"/>
</dbReference>
<dbReference type="AlphaFoldDB" id="A0A1X2IVV5"/>